<accession>A0A2C9D647</accession>
<dbReference type="NCBIfam" id="TIGR02937">
    <property type="entry name" value="sigma70-ECF"/>
    <property type="match status" value="1"/>
</dbReference>
<dbReference type="OrthoDB" id="9797134at2"/>
<dbReference type="AlphaFoldDB" id="A0A2C9D647"/>
<dbReference type="SUPFAM" id="SSF88659">
    <property type="entry name" value="Sigma3 and sigma4 domains of RNA polymerase sigma factors"/>
    <property type="match status" value="1"/>
</dbReference>
<feature type="domain" description="RNA polymerase sigma factor 70 region 4 type 2" evidence="5">
    <location>
        <begin position="103"/>
        <end position="153"/>
    </location>
</feature>
<dbReference type="SUPFAM" id="SSF88946">
    <property type="entry name" value="Sigma2 domain of RNA polymerase sigma factors"/>
    <property type="match status" value="1"/>
</dbReference>
<proteinExistence type="inferred from homology"/>
<dbReference type="CDD" id="cd06171">
    <property type="entry name" value="Sigma70_r4"/>
    <property type="match status" value="1"/>
</dbReference>
<keyword evidence="8" id="KW-1185">Reference proteome</keyword>
<dbReference type="Proteomes" id="UP000223606">
    <property type="component" value="Chromosome 1"/>
</dbReference>
<dbReference type="InterPro" id="IPR013325">
    <property type="entry name" value="RNA_pol_sigma_r2"/>
</dbReference>
<dbReference type="EMBL" id="LT960614">
    <property type="protein sequence ID" value="SON54995.1"/>
    <property type="molecule type" value="Genomic_DNA"/>
</dbReference>
<evidence type="ECO:0000256" key="2">
    <source>
        <dbReference type="ARBA" id="ARBA00023015"/>
    </source>
</evidence>
<comment type="similarity">
    <text evidence="1">Belongs to the sigma-70 factor family. ECF subfamily.</text>
</comment>
<dbReference type="Gene3D" id="1.10.10.10">
    <property type="entry name" value="Winged helix-like DNA-binding domain superfamily/Winged helix DNA-binding domain"/>
    <property type="match status" value="1"/>
</dbReference>
<dbReference type="InterPro" id="IPR014284">
    <property type="entry name" value="RNA_pol_sigma-70_dom"/>
</dbReference>
<organism evidence="7 8">
    <name type="scientific">Hartmannibacter diazotrophicus</name>
    <dbReference type="NCBI Taxonomy" id="1482074"/>
    <lineage>
        <taxon>Bacteria</taxon>
        <taxon>Pseudomonadati</taxon>
        <taxon>Pseudomonadota</taxon>
        <taxon>Alphaproteobacteria</taxon>
        <taxon>Hyphomicrobiales</taxon>
        <taxon>Pleomorphomonadaceae</taxon>
        <taxon>Hartmannibacter</taxon>
    </lineage>
</organism>
<evidence type="ECO:0000256" key="1">
    <source>
        <dbReference type="ARBA" id="ARBA00010641"/>
    </source>
</evidence>
<evidence type="ECO:0000259" key="5">
    <source>
        <dbReference type="Pfam" id="PF08281"/>
    </source>
</evidence>
<dbReference type="Pfam" id="PF22029">
    <property type="entry name" value="PhyR_sigma2"/>
    <property type="match status" value="1"/>
</dbReference>
<dbReference type="InterPro" id="IPR013249">
    <property type="entry name" value="RNA_pol_sigma70_r4_t2"/>
</dbReference>
<evidence type="ECO:0000313" key="7">
    <source>
        <dbReference type="EMBL" id="SON54995.1"/>
    </source>
</evidence>
<dbReference type="GO" id="GO:0003677">
    <property type="term" value="F:DNA binding"/>
    <property type="evidence" value="ECO:0007669"/>
    <property type="project" value="InterPro"/>
</dbReference>
<evidence type="ECO:0000256" key="4">
    <source>
        <dbReference type="ARBA" id="ARBA00023163"/>
    </source>
</evidence>
<dbReference type="InterPro" id="IPR053866">
    <property type="entry name" value="PhyR_sigma2"/>
</dbReference>
<dbReference type="Pfam" id="PF08281">
    <property type="entry name" value="Sigma70_r4_2"/>
    <property type="match status" value="1"/>
</dbReference>
<dbReference type="GO" id="GO:0006352">
    <property type="term" value="P:DNA-templated transcription initiation"/>
    <property type="evidence" value="ECO:0007669"/>
    <property type="project" value="InterPro"/>
</dbReference>
<dbReference type="Gene3D" id="1.10.1740.10">
    <property type="match status" value="1"/>
</dbReference>
<protein>
    <submittedName>
        <fullName evidence="7">Sigma-24</fullName>
    </submittedName>
</protein>
<dbReference type="RefSeq" id="WP_099555569.1">
    <property type="nucleotide sequence ID" value="NZ_LT960614.1"/>
</dbReference>
<evidence type="ECO:0000259" key="6">
    <source>
        <dbReference type="Pfam" id="PF22029"/>
    </source>
</evidence>
<dbReference type="InterPro" id="IPR013324">
    <property type="entry name" value="RNA_pol_sigma_r3/r4-like"/>
</dbReference>
<keyword evidence="2" id="KW-0805">Transcription regulation</keyword>
<reference evidence="8" key="1">
    <citation type="submission" date="2017-09" db="EMBL/GenBank/DDBJ databases">
        <title>Genome sequence of Nannocystis excedens DSM 71.</title>
        <authorList>
            <person name="Blom J."/>
        </authorList>
    </citation>
    <scope>NUCLEOTIDE SEQUENCE [LARGE SCALE GENOMIC DNA]</scope>
    <source>
        <strain evidence="8">type strain: E19</strain>
    </source>
</reference>
<evidence type="ECO:0000256" key="3">
    <source>
        <dbReference type="ARBA" id="ARBA00023082"/>
    </source>
</evidence>
<dbReference type="InterPro" id="IPR039425">
    <property type="entry name" value="RNA_pol_sigma-70-like"/>
</dbReference>
<dbReference type="PANTHER" id="PTHR43133:SF25">
    <property type="entry name" value="RNA POLYMERASE SIGMA FACTOR RFAY-RELATED"/>
    <property type="match status" value="1"/>
</dbReference>
<dbReference type="GO" id="GO:0016987">
    <property type="term" value="F:sigma factor activity"/>
    <property type="evidence" value="ECO:0007669"/>
    <property type="project" value="UniProtKB-KW"/>
</dbReference>
<evidence type="ECO:0000313" key="8">
    <source>
        <dbReference type="Proteomes" id="UP000223606"/>
    </source>
</evidence>
<gene>
    <name evidence="7" type="primary">rpoE_1</name>
    <name evidence="7" type="ORF">HDIA_1454</name>
</gene>
<feature type="domain" description="PhyR sigma2" evidence="6">
    <location>
        <begin position="9"/>
        <end position="61"/>
    </location>
</feature>
<name>A0A2C9D647_9HYPH</name>
<keyword evidence="3" id="KW-0731">Sigma factor</keyword>
<sequence length="168" mass="19021">MSDYLDEVMASVPALRRYARALTHDAERADDLVQDCLERAVRRQSFWRPTGPLKAWLFKVLVNIYRNDLRRERRRPAAEPIETMTVEPHVPESQTGQLALADMARAMQQLAPEQREALLLVVLEGLSYAEAAEVLDIPIGTLMSRIGRARAALRASSEGTVRRLRSVK</sequence>
<dbReference type="KEGG" id="hdi:HDIA_1454"/>
<dbReference type="InterPro" id="IPR036388">
    <property type="entry name" value="WH-like_DNA-bd_sf"/>
</dbReference>
<dbReference type="PANTHER" id="PTHR43133">
    <property type="entry name" value="RNA POLYMERASE ECF-TYPE SIGMA FACTO"/>
    <property type="match status" value="1"/>
</dbReference>
<keyword evidence="4" id="KW-0804">Transcription</keyword>